<evidence type="ECO:0000256" key="11">
    <source>
        <dbReference type="RuleBase" id="RU004334"/>
    </source>
</evidence>
<evidence type="ECO:0000256" key="6">
    <source>
        <dbReference type="ARBA" id="ARBA00023015"/>
    </source>
</evidence>
<evidence type="ECO:0000256" key="3">
    <source>
        <dbReference type="ARBA" id="ARBA00022723"/>
    </source>
</evidence>
<protein>
    <recommendedName>
        <fullName evidence="16">Nuclear Hormone Receptor family</fullName>
    </recommendedName>
</protein>
<dbReference type="GO" id="GO:0008270">
    <property type="term" value="F:zinc ion binding"/>
    <property type="evidence" value="ECO:0007669"/>
    <property type="project" value="UniProtKB-KW"/>
</dbReference>
<dbReference type="PRINTS" id="PR00047">
    <property type="entry name" value="STROIDFINGER"/>
</dbReference>
<keyword evidence="8 11" id="KW-0804">Transcription</keyword>
<sequence length="407" mass="47809">MQSSSEDFVLCQICWQPAHGNHFGVFSCRACAAFFRRAIIGGLIRLPCRRGDGKCQASMDGRFACKKCRIDRCLQAGMNPHKLQHGRDLISSTENITKRKMITSKIPDSMEVFVGRPSFLLFCEPESSSPLKKIINVNHLIEHAFEIFTKNNTINVLKMNSLQKLSYGLEQSRKPKLEKPIILQKIGKEETLFFWEKEFLLVANWLTFCDEFQELPTNLKIEFLKSIWMIWIRLEKFATSIENRKNPENKNTQICQMTNDIEIDIFNVELDITWFTHYTMDQLAYFIDPAEHFFVESLIQPLMEFRPSIQEITYMLCLISFRHASKKQNGLEKFREKIMENLANDLHKYYVEDLQISNYAGRMAKMLRICREFEKDLNQRIEKSEIAKLFDIFYVDFSQPDMFCGLQ</sequence>
<evidence type="ECO:0000259" key="13">
    <source>
        <dbReference type="PROSITE" id="PS51843"/>
    </source>
</evidence>
<keyword evidence="10 11" id="KW-0539">Nucleus</keyword>
<evidence type="ECO:0000256" key="7">
    <source>
        <dbReference type="ARBA" id="ARBA00023125"/>
    </source>
</evidence>
<feature type="domain" description="NR LBD" evidence="13">
    <location>
        <begin position="136"/>
        <end position="406"/>
    </location>
</feature>
<evidence type="ECO:0000256" key="5">
    <source>
        <dbReference type="ARBA" id="ARBA00022833"/>
    </source>
</evidence>
<evidence type="ECO:0000256" key="8">
    <source>
        <dbReference type="ARBA" id="ARBA00023163"/>
    </source>
</evidence>
<comment type="subcellular location">
    <subcellularLocation>
        <location evidence="1 11">Nucleus</location>
    </subcellularLocation>
</comment>
<dbReference type="InterPro" id="IPR051152">
    <property type="entry name" value="C.elegans_Orphan_NR"/>
</dbReference>
<dbReference type="Proteomes" id="UP001152747">
    <property type="component" value="Unassembled WGS sequence"/>
</dbReference>
<keyword evidence="5 11" id="KW-0862">Zinc</keyword>
<accession>A0A9P1N7H1</accession>
<dbReference type="Pfam" id="PF00104">
    <property type="entry name" value="Hormone_recep"/>
    <property type="match status" value="1"/>
</dbReference>
<keyword evidence="4 11" id="KW-0863">Zinc-finger</keyword>
<dbReference type="SUPFAM" id="SSF57716">
    <property type="entry name" value="Glucocorticoid receptor-like (DNA-binding domain)"/>
    <property type="match status" value="1"/>
</dbReference>
<evidence type="ECO:0000313" key="15">
    <source>
        <dbReference type="Proteomes" id="UP001152747"/>
    </source>
</evidence>
<keyword evidence="15" id="KW-1185">Reference proteome</keyword>
<dbReference type="GO" id="GO:0003700">
    <property type="term" value="F:DNA-binding transcription factor activity"/>
    <property type="evidence" value="ECO:0007669"/>
    <property type="project" value="InterPro"/>
</dbReference>
<dbReference type="Pfam" id="PF00105">
    <property type="entry name" value="zf-C4"/>
    <property type="match status" value="1"/>
</dbReference>
<evidence type="ECO:0000256" key="4">
    <source>
        <dbReference type="ARBA" id="ARBA00022771"/>
    </source>
</evidence>
<dbReference type="GO" id="GO:0005634">
    <property type="term" value="C:nucleus"/>
    <property type="evidence" value="ECO:0007669"/>
    <property type="project" value="UniProtKB-SubCell"/>
</dbReference>
<dbReference type="InterPro" id="IPR001628">
    <property type="entry name" value="Znf_hrmn_rcpt"/>
</dbReference>
<dbReference type="Gene3D" id="3.30.50.10">
    <property type="entry name" value="Erythroid Transcription Factor GATA-1, subunit A"/>
    <property type="match status" value="1"/>
</dbReference>
<dbReference type="AlphaFoldDB" id="A0A9P1N7H1"/>
<dbReference type="SMART" id="SM00399">
    <property type="entry name" value="ZnF_C4"/>
    <property type="match status" value="1"/>
</dbReference>
<dbReference type="SMART" id="SM00430">
    <property type="entry name" value="HOLI"/>
    <property type="match status" value="1"/>
</dbReference>
<proteinExistence type="inferred from homology"/>
<dbReference type="Gene3D" id="1.10.565.10">
    <property type="entry name" value="Retinoid X Receptor"/>
    <property type="match status" value="1"/>
</dbReference>
<organism evidence="14 15">
    <name type="scientific">Caenorhabditis angaria</name>
    <dbReference type="NCBI Taxonomy" id="860376"/>
    <lineage>
        <taxon>Eukaryota</taxon>
        <taxon>Metazoa</taxon>
        <taxon>Ecdysozoa</taxon>
        <taxon>Nematoda</taxon>
        <taxon>Chromadorea</taxon>
        <taxon>Rhabditida</taxon>
        <taxon>Rhabditina</taxon>
        <taxon>Rhabditomorpha</taxon>
        <taxon>Rhabditoidea</taxon>
        <taxon>Rhabditidae</taxon>
        <taxon>Peloderinae</taxon>
        <taxon>Caenorhabditis</taxon>
    </lineage>
</organism>
<dbReference type="PROSITE" id="PS00031">
    <property type="entry name" value="NUCLEAR_REC_DBD_1"/>
    <property type="match status" value="1"/>
</dbReference>
<evidence type="ECO:0000256" key="1">
    <source>
        <dbReference type="ARBA" id="ARBA00004123"/>
    </source>
</evidence>
<comment type="caution">
    <text evidence="14">The sequence shown here is derived from an EMBL/GenBank/DDBJ whole genome shotgun (WGS) entry which is preliminary data.</text>
</comment>
<comment type="similarity">
    <text evidence="2 11">Belongs to the nuclear hormone receptor family.</text>
</comment>
<dbReference type="PROSITE" id="PS51843">
    <property type="entry name" value="NR_LBD"/>
    <property type="match status" value="1"/>
</dbReference>
<dbReference type="InterPro" id="IPR035500">
    <property type="entry name" value="NHR-like_dom_sf"/>
</dbReference>
<dbReference type="PROSITE" id="PS51030">
    <property type="entry name" value="NUCLEAR_REC_DBD_2"/>
    <property type="match status" value="1"/>
</dbReference>
<dbReference type="GO" id="GO:0000978">
    <property type="term" value="F:RNA polymerase II cis-regulatory region sequence-specific DNA binding"/>
    <property type="evidence" value="ECO:0007669"/>
    <property type="project" value="InterPro"/>
</dbReference>
<evidence type="ECO:0000256" key="10">
    <source>
        <dbReference type="ARBA" id="ARBA00023242"/>
    </source>
</evidence>
<dbReference type="InterPro" id="IPR000536">
    <property type="entry name" value="Nucl_hrmn_rcpt_lig-bd"/>
</dbReference>
<dbReference type="CDD" id="cd06960">
    <property type="entry name" value="NR_DBD_HNF4A"/>
    <property type="match status" value="1"/>
</dbReference>
<dbReference type="SUPFAM" id="SSF48508">
    <property type="entry name" value="Nuclear receptor ligand-binding domain"/>
    <property type="match status" value="1"/>
</dbReference>
<evidence type="ECO:0000256" key="9">
    <source>
        <dbReference type="ARBA" id="ARBA00023170"/>
    </source>
</evidence>
<dbReference type="InterPro" id="IPR049636">
    <property type="entry name" value="HNF4-like_DBD"/>
</dbReference>
<dbReference type="EMBL" id="CANHGI010000005">
    <property type="protein sequence ID" value="CAI5452589.1"/>
    <property type="molecule type" value="Genomic_DNA"/>
</dbReference>
<feature type="domain" description="Nuclear receptor" evidence="12">
    <location>
        <begin position="8"/>
        <end position="85"/>
    </location>
</feature>
<dbReference type="OrthoDB" id="5855160at2759"/>
<evidence type="ECO:0008006" key="16">
    <source>
        <dbReference type="Google" id="ProtNLM"/>
    </source>
</evidence>
<gene>
    <name evidence="14" type="ORF">CAMP_LOCUS15226</name>
</gene>
<dbReference type="PANTHER" id="PTHR45680">
    <property type="entry name" value="NUCLEAR HORMONE RECEPTOR FAMILY"/>
    <property type="match status" value="1"/>
</dbReference>
<name>A0A9P1N7H1_9PELO</name>
<dbReference type="PANTHER" id="PTHR45680:SF2">
    <property type="entry name" value="NUCLEAR HORMONE RECEPTOR FAMILY-RELATED"/>
    <property type="match status" value="1"/>
</dbReference>
<keyword evidence="9 11" id="KW-0675">Receptor</keyword>
<evidence type="ECO:0000259" key="12">
    <source>
        <dbReference type="PROSITE" id="PS51030"/>
    </source>
</evidence>
<keyword evidence="7 11" id="KW-0238">DNA-binding</keyword>
<evidence type="ECO:0000256" key="2">
    <source>
        <dbReference type="ARBA" id="ARBA00005993"/>
    </source>
</evidence>
<keyword evidence="3 11" id="KW-0479">Metal-binding</keyword>
<keyword evidence="6 11" id="KW-0805">Transcription regulation</keyword>
<evidence type="ECO:0000313" key="14">
    <source>
        <dbReference type="EMBL" id="CAI5452589.1"/>
    </source>
</evidence>
<reference evidence="14" key="1">
    <citation type="submission" date="2022-11" db="EMBL/GenBank/DDBJ databases">
        <authorList>
            <person name="Kikuchi T."/>
        </authorList>
    </citation>
    <scope>NUCLEOTIDE SEQUENCE</scope>
    <source>
        <strain evidence="14">PS1010</strain>
    </source>
</reference>
<dbReference type="InterPro" id="IPR013088">
    <property type="entry name" value="Znf_NHR/GATA"/>
</dbReference>